<dbReference type="Proteomes" id="UP000188268">
    <property type="component" value="Unassembled WGS sequence"/>
</dbReference>
<dbReference type="Gene3D" id="3.90.1150.10">
    <property type="entry name" value="Aspartate Aminotransferase, domain 1"/>
    <property type="match status" value="1"/>
</dbReference>
<dbReference type="GO" id="GO:0016020">
    <property type="term" value="C:membrane"/>
    <property type="evidence" value="ECO:0007669"/>
    <property type="project" value="UniProtKB-SubCell"/>
</dbReference>
<keyword evidence="19" id="KW-0325">Glycoprotein</keyword>
<dbReference type="FunFam" id="3.40.640.10:FF:000004">
    <property type="entry name" value="Acetylornithine aminotransferase"/>
    <property type="match status" value="1"/>
</dbReference>
<comment type="cofactor">
    <cofactor evidence="2">
        <name>pyridoxal 5'-phosphate</name>
        <dbReference type="ChEBI" id="CHEBI:597326"/>
    </cofactor>
</comment>
<keyword evidence="9" id="KW-0028">Amino-acid biosynthesis</keyword>
<dbReference type="InterPro" id="IPR049704">
    <property type="entry name" value="Aminotrans_3_PPA_site"/>
</dbReference>
<keyword evidence="12" id="KW-0732">Signal</keyword>
<evidence type="ECO:0000313" key="24">
    <source>
        <dbReference type="EMBL" id="OMO54486.1"/>
    </source>
</evidence>
<evidence type="ECO:0000256" key="9">
    <source>
        <dbReference type="ARBA" id="ARBA00022605"/>
    </source>
</evidence>
<dbReference type="SUPFAM" id="SSF53383">
    <property type="entry name" value="PLP-dependent transferases"/>
    <property type="match status" value="1"/>
</dbReference>
<evidence type="ECO:0000256" key="14">
    <source>
        <dbReference type="ARBA" id="ARBA00022777"/>
    </source>
</evidence>
<feature type="binding site" evidence="21">
    <location>
        <position position="145"/>
    </location>
    <ligand>
        <name>ATP</name>
        <dbReference type="ChEBI" id="CHEBI:30616"/>
    </ligand>
</feature>
<comment type="similarity">
    <text evidence="6">Belongs to the class-III pyridoxal-phosphate-dependent aminotransferase family.</text>
</comment>
<dbReference type="GO" id="GO:0004674">
    <property type="term" value="F:protein serine/threonine kinase activity"/>
    <property type="evidence" value="ECO:0007669"/>
    <property type="project" value="UniProtKB-KW"/>
</dbReference>
<dbReference type="CDD" id="cd00610">
    <property type="entry name" value="OAT_like"/>
    <property type="match status" value="1"/>
</dbReference>
<dbReference type="NCBIfam" id="NF002325">
    <property type="entry name" value="PRK01278.1"/>
    <property type="match status" value="1"/>
</dbReference>
<keyword evidence="13 21" id="KW-0547">Nucleotide-binding</keyword>
<evidence type="ECO:0000256" key="1">
    <source>
        <dbReference type="ARBA" id="ARBA00001781"/>
    </source>
</evidence>
<dbReference type="SMART" id="SM00220">
    <property type="entry name" value="S_TKc"/>
    <property type="match status" value="1"/>
</dbReference>
<keyword evidence="7" id="KW-0723">Serine/threonine-protein kinase</keyword>
<gene>
    <name evidence="24" type="ORF">CCACVL1_27767</name>
</gene>
<dbReference type="InterPro" id="IPR015422">
    <property type="entry name" value="PyrdxlP-dep_Trfase_small"/>
</dbReference>
<evidence type="ECO:0000256" key="15">
    <source>
        <dbReference type="ARBA" id="ARBA00022840"/>
    </source>
</evidence>
<dbReference type="FunFam" id="1.10.510.10:FF:000590">
    <property type="entry name" value="PR5-like receptor kinase"/>
    <property type="match status" value="1"/>
</dbReference>
<dbReference type="SUPFAM" id="SSF56112">
    <property type="entry name" value="Protein kinase-like (PK-like)"/>
    <property type="match status" value="1"/>
</dbReference>
<dbReference type="InterPro" id="IPR015421">
    <property type="entry name" value="PyrdxlP-dep_Trfase_major"/>
</dbReference>
<dbReference type="Pfam" id="PF00202">
    <property type="entry name" value="Aminotran_3"/>
    <property type="match status" value="1"/>
</dbReference>
<dbReference type="CDD" id="cd14066">
    <property type="entry name" value="STKc_IRAK"/>
    <property type="match status" value="1"/>
</dbReference>
<evidence type="ECO:0000256" key="11">
    <source>
        <dbReference type="ARBA" id="ARBA00022692"/>
    </source>
</evidence>
<evidence type="ECO:0000256" key="5">
    <source>
        <dbReference type="ARBA" id="ARBA00005024"/>
    </source>
</evidence>
<dbReference type="GO" id="GO:0005524">
    <property type="term" value="F:ATP binding"/>
    <property type="evidence" value="ECO:0007669"/>
    <property type="project" value="UniProtKB-UniRule"/>
</dbReference>
<keyword evidence="14" id="KW-0418">Kinase</keyword>
<comment type="catalytic activity">
    <reaction evidence="1">
        <text>glyoxylate + L-alanine = glycine + pyruvate</text>
        <dbReference type="Rhea" id="RHEA:24248"/>
        <dbReference type="ChEBI" id="CHEBI:15361"/>
        <dbReference type="ChEBI" id="CHEBI:36655"/>
        <dbReference type="ChEBI" id="CHEBI:57305"/>
        <dbReference type="ChEBI" id="CHEBI:57972"/>
        <dbReference type="EC" id="2.6.1.44"/>
    </reaction>
</comment>
<feature type="domain" description="Protein kinase" evidence="23">
    <location>
        <begin position="117"/>
        <end position="408"/>
    </location>
</feature>
<dbReference type="EMBL" id="AWWV01014970">
    <property type="protein sequence ID" value="OMO54486.1"/>
    <property type="molecule type" value="Genomic_DNA"/>
</dbReference>
<dbReference type="GO" id="GO:0006526">
    <property type="term" value="P:L-arginine biosynthetic process"/>
    <property type="evidence" value="ECO:0007669"/>
    <property type="project" value="UniProtKB-UniPathway"/>
</dbReference>
<accession>A0A1R3G8V7</accession>
<evidence type="ECO:0000256" key="22">
    <source>
        <dbReference type="SAM" id="Phobius"/>
    </source>
</evidence>
<dbReference type="PANTHER" id="PTHR11986:SF79">
    <property type="entry name" value="ACETYLORNITHINE AMINOTRANSFERASE, MITOCHONDRIAL"/>
    <property type="match status" value="1"/>
</dbReference>
<keyword evidence="8" id="KW-0032">Aminotransferase</keyword>
<dbReference type="GO" id="GO:0009570">
    <property type="term" value="C:chloroplast stroma"/>
    <property type="evidence" value="ECO:0007669"/>
    <property type="project" value="TreeGrafter"/>
</dbReference>
<dbReference type="NCBIfam" id="TIGR00707">
    <property type="entry name" value="argD"/>
    <property type="match status" value="1"/>
</dbReference>
<feature type="transmembrane region" description="Helical" evidence="22">
    <location>
        <begin position="20"/>
        <end position="40"/>
    </location>
</feature>
<proteinExistence type="inferred from homology"/>
<evidence type="ECO:0000256" key="13">
    <source>
        <dbReference type="ARBA" id="ARBA00022741"/>
    </source>
</evidence>
<dbReference type="GO" id="GO:0030170">
    <property type="term" value="F:pyridoxal phosphate binding"/>
    <property type="evidence" value="ECO:0007669"/>
    <property type="project" value="InterPro"/>
</dbReference>
<dbReference type="GO" id="GO:0009853">
    <property type="term" value="P:photorespiration"/>
    <property type="evidence" value="ECO:0007669"/>
    <property type="project" value="UniProtKB-KW"/>
</dbReference>
<dbReference type="InterPro" id="IPR050103">
    <property type="entry name" value="Class-III_PLP-dep_AT"/>
</dbReference>
<dbReference type="InterPro" id="IPR004636">
    <property type="entry name" value="AcOrn/SuccOrn_fam"/>
</dbReference>
<dbReference type="PROSITE" id="PS00108">
    <property type="entry name" value="PROTEIN_KINASE_ST"/>
    <property type="match status" value="1"/>
</dbReference>
<dbReference type="InterPro" id="IPR017441">
    <property type="entry name" value="Protein_kinase_ATP_BS"/>
</dbReference>
<dbReference type="PROSITE" id="PS50011">
    <property type="entry name" value="PROTEIN_KINASE_DOM"/>
    <property type="match status" value="1"/>
</dbReference>
<dbReference type="AlphaFoldDB" id="A0A1R3G8V7"/>
<keyword evidence="25" id="KW-1185">Reference proteome</keyword>
<organism evidence="24 25">
    <name type="scientific">Corchorus capsularis</name>
    <name type="common">Jute</name>
    <dbReference type="NCBI Taxonomy" id="210143"/>
    <lineage>
        <taxon>Eukaryota</taxon>
        <taxon>Viridiplantae</taxon>
        <taxon>Streptophyta</taxon>
        <taxon>Embryophyta</taxon>
        <taxon>Tracheophyta</taxon>
        <taxon>Spermatophyta</taxon>
        <taxon>Magnoliopsida</taxon>
        <taxon>eudicotyledons</taxon>
        <taxon>Gunneridae</taxon>
        <taxon>Pentapetalae</taxon>
        <taxon>rosids</taxon>
        <taxon>malvids</taxon>
        <taxon>Malvales</taxon>
        <taxon>Malvaceae</taxon>
        <taxon>Grewioideae</taxon>
        <taxon>Apeibeae</taxon>
        <taxon>Corchorus</taxon>
    </lineage>
</organism>
<evidence type="ECO:0000256" key="10">
    <source>
        <dbReference type="ARBA" id="ARBA00022679"/>
    </source>
</evidence>
<evidence type="ECO:0000256" key="3">
    <source>
        <dbReference type="ARBA" id="ARBA00004173"/>
    </source>
</evidence>
<keyword evidence="20" id="KW-0601">Photorespiration</keyword>
<dbReference type="InterPro" id="IPR000719">
    <property type="entry name" value="Prot_kinase_dom"/>
</dbReference>
<keyword evidence="11 22" id="KW-0812">Transmembrane</keyword>
<dbReference type="PROSITE" id="PS00107">
    <property type="entry name" value="PROTEIN_KINASE_ATP"/>
    <property type="match status" value="1"/>
</dbReference>
<evidence type="ECO:0000256" key="18">
    <source>
        <dbReference type="ARBA" id="ARBA00023136"/>
    </source>
</evidence>
<sequence>MSSFPDTSSMGMPTEFKVILGVFGGLFGFTIVAGIIISLCKKKDETDENKETDHIKLERMLMEWIIAKNQLQGQQVVVAVGEEDSNIEKQTVERFIDLVLEEKPARFSSQLLQIFTSNYSTKLGQGGFGEVYKGHFPNGQPLAVKLLINSYGIDKRIEEQFMAEVNTIGRTYHKNLVRLYGFCFEPNTKALVYEYMENGSLDKLLFQKEHDHHLLGWDKLYEIAIGAARGLEYLHHLSPKRIIHYDIKPANVLIDSNFCPKIADFGLAKLCNRDTTNITMSRVGGTPGYAAPEIYMPFPVSYKCDVYSFGVMLFEIVGRRRNYDENLGESQEWFPKQVWEKFDKGELEEVLANCDVEEKDWEKAKTMVRVALWCVQYLPESRPSMREVVKILEGGVENEVAIPPNPFQHLVASANNGLGSSMVSSSKSVTAYVSVSPATNFRRRPLIKGRVSACLNVDVEAPSPLKVKWGESKEVIEEEKKFLVGTYARAPVVFSSGKGCKLYDPEGREFLDCAAGIAVNALGHGDPDWVRAVTEQASLLTHVSNAYYTIPQVELAKRLVANSFADRVFFSNSGTEANEAAIKFSRKFQRFAHPEDQQPPTGFISFTNSFHGRTMGALALTSKEHYRSPFEPVMPGVTFLEYGNIQAAQDLIQQGQIAAVFVEPIQGEGGIYSATKEFLQALRKACDVAGALLVFDEVQCGLGRSGYLWAHEAFGVYPDIMTLAKPLAGGLPIGATLVTERVASAVAHGDHGSTFAGSPLVCSVATTVLDKIANPSFLSSVSKKGHYFKELLIQKLGGNAHVKEVRGWGLIIGIELDVPASPLVDACRDSGLIVLTAGKGNVVRLVPPLIISEKELEQAADILLQCLPALDK</sequence>
<dbReference type="OrthoDB" id="5419315at2759"/>
<evidence type="ECO:0000256" key="2">
    <source>
        <dbReference type="ARBA" id="ARBA00001933"/>
    </source>
</evidence>
<comment type="subcellular location">
    <subcellularLocation>
        <location evidence="4">Membrane</location>
        <topology evidence="4">Single-pass type I membrane protein</topology>
    </subcellularLocation>
    <subcellularLocation>
        <location evidence="3">Mitochondrion</location>
    </subcellularLocation>
</comment>
<dbReference type="UniPathway" id="UPA00068">
    <property type="reaction ID" value="UER00109"/>
</dbReference>
<dbReference type="GO" id="GO:0008453">
    <property type="term" value="F:alanine-glyoxylate transaminase activity"/>
    <property type="evidence" value="ECO:0007669"/>
    <property type="project" value="UniProtKB-EC"/>
</dbReference>
<comment type="caution">
    <text evidence="24">The sequence shown here is derived from an EMBL/GenBank/DDBJ whole genome shotgun (WGS) entry which is preliminary data.</text>
</comment>
<dbReference type="Gene3D" id="3.40.640.10">
    <property type="entry name" value="Type I PLP-dependent aspartate aminotransferase-like (Major domain)"/>
    <property type="match status" value="1"/>
</dbReference>
<dbReference type="Pfam" id="PF00069">
    <property type="entry name" value="Pkinase"/>
    <property type="match status" value="1"/>
</dbReference>
<dbReference type="InterPro" id="IPR011009">
    <property type="entry name" value="Kinase-like_dom_sf"/>
</dbReference>
<dbReference type="STRING" id="210143.A0A1R3G8V7"/>
<evidence type="ECO:0000313" key="25">
    <source>
        <dbReference type="Proteomes" id="UP000188268"/>
    </source>
</evidence>
<evidence type="ECO:0000256" key="21">
    <source>
        <dbReference type="PROSITE-ProRule" id="PRU10141"/>
    </source>
</evidence>
<dbReference type="InterPro" id="IPR015424">
    <property type="entry name" value="PyrdxlP-dep_Trfase"/>
</dbReference>
<evidence type="ECO:0000256" key="17">
    <source>
        <dbReference type="ARBA" id="ARBA00022989"/>
    </source>
</evidence>
<keyword evidence="18 22" id="KW-0472">Membrane</keyword>
<comment type="pathway">
    <text evidence="5">Amino-acid biosynthesis; L-arginine biosynthesis; N(2)-acetyl-L-ornithine from L-glutamate: step 4/4.</text>
</comment>
<evidence type="ECO:0000256" key="6">
    <source>
        <dbReference type="ARBA" id="ARBA00008954"/>
    </source>
</evidence>
<reference evidence="24 25" key="1">
    <citation type="submission" date="2013-09" db="EMBL/GenBank/DDBJ databases">
        <title>Corchorus capsularis genome sequencing.</title>
        <authorList>
            <person name="Alam M."/>
            <person name="Haque M.S."/>
            <person name="Islam M.S."/>
            <person name="Emdad E.M."/>
            <person name="Islam M.M."/>
            <person name="Ahmed B."/>
            <person name="Halim A."/>
            <person name="Hossen Q.M.M."/>
            <person name="Hossain M.Z."/>
            <person name="Ahmed R."/>
            <person name="Khan M.M."/>
            <person name="Islam R."/>
            <person name="Rashid M.M."/>
            <person name="Khan S.A."/>
            <person name="Rahman M.S."/>
            <person name="Alam M."/>
        </authorList>
    </citation>
    <scope>NUCLEOTIDE SEQUENCE [LARGE SCALE GENOMIC DNA]</scope>
    <source>
        <strain evidence="25">cv. CVL-1</strain>
        <tissue evidence="24">Whole seedling</tissue>
    </source>
</reference>
<keyword evidence="17 22" id="KW-1133">Transmembrane helix</keyword>
<name>A0A1R3G8V7_COCAP</name>
<dbReference type="PANTHER" id="PTHR11986">
    <property type="entry name" value="AMINOTRANSFERASE CLASS III"/>
    <property type="match status" value="1"/>
</dbReference>
<protein>
    <recommendedName>
        <fullName evidence="23">Protein kinase domain-containing protein</fullName>
    </recommendedName>
</protein>
<dbReference type="InterPro" id="IPR005814">
    <property type="entry name" value="Aminotrans_3"/>
</dbReference>
<keyword evidence="15 21" id="KW-0067">ATP-binding</keyword>
<evidence type="ECO:0000259" key="23">
    <source>
        <dbReference type="PROSITE" id="PS50011"/>
    </source>
</evidence>
<dbReference type="GO" id="GO:0005739">
    <property type="term" value="C:mitochondrion"/>
    <property type="evidence" value="ECO:0007669"/>
    <property type="project" value="UniProtKB-SubCell"/>
</dbReference>
<evidence type="ECO:0000256" key="16">
    <source>
        <dbReference type="ARBA" id="ARBA00022898"/>
    </source>
</evidence>
<dbReference type="GO" id="GO:0042802">
    <property type="term" value="F:identical protein binding"/>
    <property type="evidence" value="ECO:0007669"/>
    <property type="project" value="TreeGrafter"/>
</dbReference>
<dbReference type="Gramene" id="OMO54486">
    <property type="protein sequence ID" value="OMO54486"/>
    <property type="gene ID" value="CCACVL1_27767"/>
</dbReference>
<dbReference type="HAMAP" id="MF_01107">
    <property type="entry name" value="ArgD_aminotrans_3"/>
    <property type="match status" value="1"/>
</dbReference>
<keyword evidence="10" id="KW-0808">Transferase</keyword>
<evidence type="ECO:0000256" key="20">
    <source>
        <dbReference type="ARBA" id="ARBA00023238"/>
    </source>
</evidence>
<evidence type="ECO:0000256" key="8">
    <source>
        <dbReference type="ARBA" id="ARBA00022576"/>
    </source>
</evidence>
<dbReference type="Gene3D" id="1.10.510.10">
    <property type="entry name" value="Transferase(Phosphotransferase) domain 1"/>
    <property type="match status" value="1"/>
</dbReference>
<evidence type="ECO:0000256" key="4">
    <source>
        <dbReference type="ARBA" id="ARBA00004479"/>
    </source>
</evidence>
<evidence type="ECO:0000256" key="7">
    <source>
        <dbReference type="ARBA" id="ARBA00022527"/>
    </source>
</evidence>
<evidence type="ECO:0000256" key="12">
    <source>
        <dbReference type="ARBA" id="ARBA00022729"/>
    </source>
</evidence>
<dbReference type="Gene3D" id="3.30.200.20">
    <property type="entry name" value="Phosphorylase Kinase, domain 1"/>
    <property type="match status" value="1"/>
</dbReference>
<dbReference type="PROSITE" id="PS00600">
    <property type="entry name" value="AA_TRANSFER_CLASS_3"/>
    <property type="match status" value="1"/>
</dbReference>
<evidence type="ECO:0000256" key="19">
    <source>
        <dbReference type="ARBA" id="ARBA00023180"/>
    </source>
</evidence>
<keyword evidence="16" id="KW-0663">Pyridoxal phosphate</keyword>
<dbReference type="InterPro" id="IPR008271">
    <property type="entry name" value="Ser/Thr_kinase_AS"/>
</dbReference>